<feature type="compositionally biased region" description="Basic residues" evidence="1">
    <location>
        <begin position="184"/>
        <end position="209"/>
    </location>
</feature>
<dbReference type="AlphaFoldDB" id="A0A812DII3"/>
<proteinExistence type="predicted"/>
<feature type="compositionally biased region" description="Basic and acidic residues" evidence="1">
    <location>
        <begin position="333"/>
        <end position="345"/>
    </location>
</feature>
<feature type="region of interest" description="Disordered" evidence="1">
    <location>
        <begin position="327"/>
        <end position="378"/>
    </location>
</feature>
<dbReference type="EMBL" id="CAHIKZ030003815">
    <property type="protein sequence ID" value="CAE1304444.1"/>
    <property type="molecule type" value="Genomic_DNA"/>
</dbReference>
<evidence type="ECO:0000256" key="1">
    <source>
        <dbReference type="SAM" id="MobiDB-lite"/>
    </source>
</evidence>
<feature type="compositionally biased region" description="Basic and acidic residues" evidence="1">
    <location>
        <begin position="352"/>
        <end position="361"/>
    </location>
</feature>
<reference evidence="2" key="1">
    <citation type="submission" date="2021-01" db="EMBL/GenBank/DDBJ databases">
        <authorList>
            <person name="Li R."/>
            <person name="Bekaert M."/>
        </authorList>
    </citation>
    <scope>NUCLEOTIDE SEQUENCE</scope>
    <source>
        <strain evidence="2">Farmed</strain>
    </source>
</reference>
<feature type="region of interest" description="Disordered" evidence="1">
    <location>
        <begin position="259"/>
        <end position="290"/>
    </location>
</feature>
<evidence type="ECO:0000313" key="3">
    <source>
        <dbReference type="Proteomes" id="UP000597762"/>
    </source>
</evidence>
<dbReference type="Proteomes" id="UP000597762">
    <property type="component" value="Unassembled WGS sequence"/>
</dbReference>
<organism evidence="2 3">
    <name type="scientific">Acanthosepion pharaonis</name>
    <name type="common">Pharaoh cuttlefish</name>
    <name type="synonym">Sepia pharaonis</name>
    <dbReference type="NCBI Taxonomy" id="158019"/>
    <lineage>
        <taxon>Eukaryota</taxon>
        <taxon>Metazoa</taxon>
        <taxon>Spiralia</taxon>
        <taxon>Lophotrochozoa</taxon>
        <taxon>Mollusca</taxon>
        <taxon>Cephalopoda</taxon>
        <taxon>Coleoidea</taxon>
        <taxon>Decapodiformes</taxon>
        <taxon>Sepiida</taxon>
        <taxon>Sepiina</taxon>
        <taxon>Sepiidae</taxon>
        <taxon>Acanthosepion</taxon>
    </lineage>
</organism>
<sequence length="378" mass="40553">MIAAATNESSSLKPSKVRTATCITLAFVRRTASASHRDPDRAGLILRDMDTPAPAEARPLRGDIAAAGPTAGEQPLANGRVEAAGHRVFDQPAMRAGEERAQFERHLATGACGPTMPMSICSGWYRAGSTASTASADPSMTAIQPGPLSAQCGIDNRRAVDPQQLCDLSDLGFGRRAAAQQRWGGKKQAGRHRVGSSPARRRIPARSRRPASIVRPLPPTHAHCRSGRMPGEGQFVRHGEDAQLAIACISSVVRPSASAMTASGLPVSGSVPNTSTRRKGRSRASPVDDGWSYRATTGADRYTSVRSCRTVLVRLAVRWRAPLTKPAPAWWSRDPRPNRRPHADAGRPAAVDPRDGRDERRRARSTVVEAMIASRPRA</sequence>
<feature type="region of interest" description="Disordered" evidence="1">
    <location>
        <begin position="180"/>
        <end position="227"/>
    </location>
</feature>
<accession>A0A812DII3</accession>
<keyword evidence="3" id="KW-1185">Reference proteome</keyword>
<comment type="caution">
    <text evidence="2">The sequence shown here is derived from an EMBL/GenBank/DDBJ whole genome shotgun (WGS) entry which is preliminary data.</text>
</comment>
<protein>
    <submittedName>
        <fullName evidence="2">Uncharacterized protein</fullName>
    </submittedName>
</protein>
<name>A0A812DII3_ACAPH</name>
<gene>
    <name evidence="2" type="ORF">SPHA_57021</name>
</gene>
<evidence type="ECO:0000313" key="2">
    <source>
        <dbReference type="EMBL" id="CAE1304444.1"/>
    </source>
</evidence>